<feature type="compositionally biased region" description="Low complexity" evidence="1">
    <location>
        <begin position="381"/>
        <end position="394"/>
    </location>
</feature>
<dbReference type="Proteomes" id="UP001065613">
    <property type="component" value="Chromosome"/>
</dbReference>
<sequence>MTISVSDFVSSLNMFSFPTLYRWTLFFLLLNSSSVMAATFNLTGGTVQNSLKMANNQGNEIDLQAISFVKKQNNNSGLALSKTNNLSSRNANSVLSFRSIIDSLAQLQFQPYDPNAPVNISLLPQTTYQDLYQGVYSFSPQTSAIAPTVIDALIIPGNQTNPLLITPSAILEFPRPVTPTALVTPTVLAPAVITSAISPPTPTPFTPVVTVPLLVASLGRTQSAPLLNALPSLPYRLTPGRSLSMPTESNLPQALQTHLMDDLANLERILGSQVKVDFQLEPRQMQLLPSTIPLLTNQPSISLHNRYPLPLSSLSPNLAPAQPVIQRQLSEQQLLQNTLQQQSQFQEQRLQQERQLLSEQLGKQNQQIMQKQLEEQRNQQKRLQQQLQDQQKQAENAKKELEKSLRREQQLRLN</sequence>
<protein>
    <submittedName>
        <fullName evidence="3">Uncharacterized protein</fullName>
    </submittedName>
</protein>
<reference evidence="3" key="1">
    <citation type="submission" date="2021-04" db="EMBL/GenBank/DDBJ databases">
        <title>Genome sequence of Woronichinia naegeliana from Washington state freshwater lake bloom.</title>
        <authorList>
            <person name="Dreher T.W."/>
        </authorList>
    </citation>
    <scope>NUCLEOTIDE SEQUENCE</scope>
    <source>
        <strain evidence="3">WA131</strain>
    </source>
</reference>
<feature type="chain" id="PRO_5037193865" evidence="2">
    <location>
        <begin position="38"/>
        <end position="414"/>
    </location>
</feature>
<dbReference type="EMBL" id="CP073041">
    <property type="protein sequence ID" value="UXE60941.1"/>
    <property type="molecule type" value="Genomic_DNA"/>
</dbReference>
<gene>
    <name evidence="3" type="ORF">KA717_36855</name>
</gene>
<proteinExistence type="predicted"/>
<feature type="region of interest" description="Disordered" evidence="1">
    <location>
        <begin position="368"/>
        <end position="414"/>
    </location>
</feature>
<dbReference type="KEGG" id="wna:KA717_36855"/>
<keyword evidence="2" id="KW-0732">Signal</keyword>
<evidence type="ECO:0000256" key="2">
    <source>
        <dbReference type="SAM" id="SignalP"/>
    </source>
</evidence>
<accession>A0A977PVE1</accession>
<name>A0A977PVE1_9CYAN</name>
<feature type="signal peptide" evidence="2">
    <location>
        <begin position="1"/>
        <end position="37"/>
    </location>
</feature>
<evidence type="ECO:0000256" key="1">
    <source>
        <dbReference type="SAM" id="MobiDB-lite"/>
    </source>
</evidence>
<feature type="compositionally biased region" description="Basic and acidic residues" evidence="1">
    <location>
        <begin position="395"/>
        <end position="414"/>
    </location>
</feature>
<organism evidence="3">
    <name type="scientific">Woronichinia naegeliana WA131</name>
    <dbReference type="NCBI Taxonomy" id="2824559"/>
    <lineage>
        <taxon>Bacteria</taxon>
        <taxon>Bacillati</taxon>
        <taxon>Cyanobacteriota</taxon>
        <taxon>Cyanophyceae</taxon>
        <taxon>Synechococcales</taxon>
        <taxon>Coelosphaeriaceae</taxon>
        <taxon>Woronichinia</taxon>
    </lineage>
</organism>
<evidence type="ECO:0000313" key="3">
    <source>
        <dbReference type="EMBL" id="UXE60941.1"/>
    </source>
</evidence>
<dbReference type="AlphaFoldDB" id="A0A977PVE1"/>